<dbReference type="NCBIfam" id="NF038117">
    <property type="entry name" value="choice_anch_I"/>
    <property type="match status" value="1"/>
</dbReference>
<feature type="signal peptide" evidence="1">
    <location>
        <begin position="1"/>
        <end position="23"/>
    </location>
</feature>
<protein>
    <submittedName>
        <fullName evidence="3">Alkaline phosphatase</fullName>
    </submittedName>
</protein>
<dbReference type="Proteomes" id="UP000501130">
    <property type="component" value="Chromosome"/>
</dbReference>
<evidence type="ECO:0000313" key="3">
    <source>
        <dbReference type="EMBL" id="QJR29802.1"/>
    </source>
</evidence>
<dbReference type="EMBL" id="CP053084">
    <property type="protein sequence ID" value="QJR29802.1"/>
    <property type="molecule type" value="Genomic_DNA"/>
</dbReference>
<dbReference type="Gene3D" id="2.130.10.10">
    <property type="entry name" value="YVTN repeat-like/Quinoprotein amine dehydrogenase"/>
    <property type="match status" value="1"/>
</dbReference>
<evidence type="ECO:0000259" key="2">
    <source>
        <dbReference type="Pfam" id="PF22494"/>
    </source>
</evidence>
<organism evidence="3 4">
    <name type="scientific">Limnobacter profundi</name>
    <dbReference type="NCBI Taxonomy" id="2732163"/>
    <lineage>
        <taxon>Bacteria</taxon>
        <taxon>Pseudomonadati</taxon>
        <taxon>Pseudomonadota</taxon>
        <taxon>Betaproteobacteria</taxon>
        <taxon>Burkholderiales</taxon>
        <taxon>Burkholderiaceae</taxon>
        <taxon>Limnobacter</taxon>
    </lineage>
</organism>
<feature type="chain" id="PRO_5046797996" evidence="1">
    <location>
        <begin position="24"/>
        <end position="633"/>
    </location>
</feature>
<keyword evidence="1" id="KW-0732">Signal</keyword>
<dbReference type="InterPro" id="IPR015943">
    <property type="entry name" value="WD40/YVTN_repeat-like_dom_sf"/>
</dbReference>
<gene>
    <name evidence="3" type="ORF">HKT17_08795</name>
</gene>
<dbReference type="SUPFAM" id="SSF50969">
    <property type="entry name" value="YVTN repeat-like/Quinoprotein amine dehydrogenase"/>
    <property type="match status" value="1"/>
</dbReference>
<dbReference type="InterPro" id="IPR052956">
    <property type="entry name" value="Mesenchyme-surface_protein"/>
</dbReference>
<evidence type="ECO:0000256" key="1">
    <source>
        <dbReference type="SAM" id="SignalP"/>
    </source>
</evidence>
<sequence length="633" mass="66449">MTKTKLQLFALSTIAAATLVACGSDNNTPPAVSSSETTSISRLSTYNSGIYDASAAEIPAYDPVSQRLFVVNAQAGAIDVLDLSDPENPVLEQTLTTNAIRMGSVVNSIAVANGILAVAIEDATKTNPGLAAFYNTETLTLISSIAVGAQPDMIVFTPDATKVLTANEGEPSDDYRIDPEGSVSIIDISTPATPTVATASFSGFNAATLRAAGARIYGPTNTAGGSIMNGASAAQDIEPEYITISQDNTTAFVTLQENNAIAKINIATATVTDIFPLGEKDHGLAGNEFDASDEEDGAINIRTWPGVRGLYLPDAMASYSVGGVTYLVTANEGDARAWGEDNDDYFAGDATLGFVEEFRVKHLVNANGWAGRLNDDLPPQLNALVAGGNGGGLLNPLVFGYCGATATSPGACRADNMLGRLNITWTMGYQKDVNGNPVLYDAATGLVSPTGTRIMYDRLYSYGGRSFSIFDENGALVFDSGAEFEKFFASDECMAGSARNIPCKDFFNSGHDEGNALDSRSDAKGPEPEGIAIGTVGTKTYAFIGLERFGGVLIYDITNPAAPFRVDYLNTREIWDMEPEDATTPEQLAAFGDLGPEGLVFIAAADSPTGNDLLVVSSEVSGTTSTYSLNLPR</sequence>
<reference evidence="3 4" key="1">
    <citation type="submission" date="2020-05" db="EMBL/GenBank/DDBJ databases">
        <title>Compete genome of Limnobacter sp. SAORIC-580.</title>
        <authorList>
            <person name="Song J."/>
            <person name="Cho J.-C."/>
        </authorList>
    </citation>
    <scope>NUCLEOTIDE SEQUENCE [LARGE SCALE GENOMIC DNA]</scope>
    <source>
        <strain evidence="3 4">SAORIC-580</strain>
    </source>
</reference>
<feature type="domain" description="Choice-of-anchor I" evidence="2">
    <location>
        <begin position="455"/>
        <end position="628"/>
    </location>
</feature>
<dbReference type="RefSeq" id="WP_171099378.1">
    <property type="nucleotide sequence ID" value="NZ_CP053084.1"/>
</dbReference>
<dbReference type="InterPro" id="IPR055188">
    <property type="entry name" value="Choice_anch_I"/>
</dbReference>
<evidence type="ECO:0000313" key="4">
    <source>
        <dbReference type="Proteomes" id="UP000501130"/>
    </source>
</evidence>
<keyword evidence="4" id="KW-1185">Reference proteome</keyword>
<feature type="domain" description="Choice-of-anchor I" evidence="2">
    <location>
        <begin position="51"/>
        <end position="342"/>
    </location>
</feature>
<dbReference type="PANTHER" id="PTHR46928:SF1">
    <property type="entry name" value="MESENCHYME-SPECIFIC CELL SURFACE GLYCOPROTEIN"/>
    <property type="match status" value="1"/>
</dbReference>
<proteinExistence type="predicted"/>
<accession>A0ABX6N5X3</accession>
<dbReference type="InterPro" id="IPR011044">
    <property type="entry name" value="Quino_amine_DH_bsu"/>
</dbReference>
<dbReference type="PANTHER" id="PTHR46928">
    <property type="entry name" value="MESENCHYME-SPECIFIC CELL SURFACE GLYCOPROTEIN"/>
    <property type="match status" value="1"/>
</dbReference>
<name>A0ABX6N5X3_9BURK</name>
<dbReference type="Pfam" id="PF22494">
    <property type="entry name" value="choice_anch_I"/>
    <property type="match status" value="2"/>
</dbReference>
<dbReference type="PROSITE" id="PS51257">
    <property type="entry name" value="PROKAR_LIPOPROTEIN"/>
    <property type="match status" value="1"/>
</dbReference>